<sequence>MDILYKNDSNPSTETVLSASEEIVKTFMNVTISPSQWLRGSVTQILNASIKLRGKRDYGSDNNMIENYNVISTTTEKFDGDVFNALRSTGVICNLCVVADKEFMHAHGRGELPELKRQLEKLIDSVSWLWRTIDWNGDNFPDNIGFKIMRFDEWDPYPGEEFEHYQTPYPALSLLSKLGVIDFGDCCLGVGFTMRQFLQKQVGVSLVASPTMVGGVCDYRTTAPDFQSRNVVLISGRGFDGYPLLSTDLEQVLLHELGHSFGVTRHDNDWVRTGKKRARECSGHPVNNVRDSRYGTDYLLTVDPPGGRFIMWRNNEQGKRIFKWNNLQFSACSKYEVSLMLESKRGICFTEEIEPFCGNGILESFEICDCGNELNCRLMTCCGSKRSNNPCQKIESFDTTGSNKACTTKYAYPFSIAKSRMQLQQQKVMQNQIVSDEEMKSDGSRR</sequence>
<comment type="caution">
    <text evidence="3">The sequence shown here is derived from an EMBL/GenBank/DDBJ whole genome shotgun (WGS) entry which is preliminary data.</text>
</comment>
<evidence type="ECO:0000313" key="3">
    <source>
        <dbReference type="EMBL" id="CAG7721815.1"/>
    </source>
</evidence>
<feature type="active site" evidence="1">
    <location>
        <position position="256"/>
    </location>
</feature>
<dbReference type="PROSITE" id="PS50215">
    <property type="entry name" value="ADAM_MEPRO"/>
    <property type="match status" value="1"/>
</dbReference>
<gene>
    <name evidence="3" type="ORF">AFUS01_LOCUS11005</name>
</gene>
<dbReference type="InterPro" id="IPR051489">
    <property type="entry name" value="ADAM_Metalloproteinase"/>
</dbReference>
<dbReference type="InterPro" id="IPR001590">
    <property type="entry name" value="Peptidase_M12B"/>
</dbReference>
<accession>A0A8J2P196</accession>
<protein>
    <recommendedName>
        <fullName evidence="2">Peptidase M12B domain-containing protein</fullName>
    </recommendedName>
</protein>
<dbReference type="Proteomes" id="UP000708208">
    <property type="component" value="Unassembled WGS sequence"/>
</dbReference>
<evidence type="ECO:0000313" key="4">
    <source>
        <dbReference type="Proteomes" id="UP000708208"/>
    </source>
</evidence>
<name>A0A8J2P196_9HEXA</name>
<dbReference type="GO" id="GO:0006509">
    <property type="term" value="P:membrane protein ectodomain proteolysis"/>
    <property type="evidence" value="ECO:0007669"/>
    <property type="project" value="TreeGrafter"/>
</dbReference>
<dbReference type="OrthoDB" id="2131567at2759"/>
<reference evidence="3" key="1">
    <citation type="submission" date="2021-06" db="EMBL/GenBank/DDBJ databases">
        <authorList>
            <person name="Hodson N. C."/>
            <person name="Mongue J. A."/>
            <person name="Jaron S. K."/>
        </authorList>
    </citation>
    <scope>NUCLEOTIDE SEQUENCE</scope>
</reference>
<dbReference type="PANTHER" id="PTHR45702:SF2">
    <property type="entry name" value="KUZBANIAN, ISOFORM A"/>
    <property type="match status" value="1"/>
</dbReference>
<proteinExistence type="predicted"/>
<dbReference type="AlphaFoldDB" id="A0A8J2P196"/>
<evidence type="ECO:0000259" key="2">
    <source>
        <dbReference type="PROSITE" id="PS50215"/>
    </source>
</evidence>
<evidence type="ECO:0000256" key="1">
    <source>
        <dbReference type="PROSITE-ProRule" id="PRU00276"/>
    </source>
</evidence>
<dbReference type="EMBL" id="CAJVCH010083134">
    <property type="protein sequence ID" value="CAG7721815.1"/>
    <property type="molecule type" value="Genomic_DNA"/>
</dbReference>
<dbReference type="GO" id="GO:0007219">
    <property type="term" value="P:Notch signaling pathway"/>
    <property type="evidence" value="ECO:0007669"/>
    <property type="project" value="TreeGrafter"/>
</dbReference>
<dbReference type="GO" id="GO:0005886">
    <property type="term" value="C:plasma membrane"/>
    <property type="evidence" value="ECO:0007669"/>
    <property type="project" value="TreeGrafter"/>
</dbReference>
<keyword evidence="4" id="KW-1185">Reference proteome</keyword>
<organism evidence="3 4">
    <name type="scientific">Allacma fusca</name>
    <dbReference type="NCBI Taxonomy" id="39272"/>
    <lineage>
        <taxon>Eukaryota</taxon>
        <taxon>Metazoa</taxon>
        <taxon>Ecdysozoa</taxon>
        <taxon>Arthropoda</taxon>
        <taxon>Hexapoda</taxon>
        <taxon>Collembola</taxon>
        <taxon>Symphypleona</taxon>
        <taxon>Sminthuridae</taxon>
        <taxon>Allacma</taxon>
    </lineage>
</organism>
<dbReference type="PANTHER" id="PTHR45702">
    <property type="entry name" value="ADAM10/ADAM17 METALLOPEPTIDASE FAMILY MEMBER"/>
    <property type="match status" value="1"/>
</dbReference>
<comment type="caution">
    <text evidence="1">Lacks conserved residue(s) required for the propagation of feature annotation.</text>
</comment>
<dbReference type="GO" id="GO:0004222">
    <property type="term" value="F:metalloendopeptidase activity"/>
    <property type="evidence" value="ECO:0007669"/>
    <property type="project" value="InterPro"/>
</dbReference>
<dbReference type="Pfam" id="PF13688">
    <property type="entry name" value="Reprolysin_5"/>
    <property type="match status" value="1"/>
</dbReference>
<feature type="domain" description="Peptidase M12B" evidence="2">
    <location>
        <begin position="91"/>
        <end position="353"/>
    </location>
</feature>